<keyword evidence="3 6" id="KW-0812">Transmembrane</keyword>
<dbReference type="SUPFAM" id="SSF103473">
    <property type="entry name" value="MFS general substrate transporter"/>
    <property type="match status" value="1"/>
</dbReference>
<feature type="transmembrane region" description="Helical" evidence="6">
    <location>
        <begin position="151"/>
        <end position="169"/>
    </location>
</feature>
<feature type="domain" description="Major facilitator superfamily (MFS) profile" evidence="7">
    <location>
        <begin position="59"/>
        <end position="469"/>
    </location>
</feature>
<feature type="transmembrane region" description="Helical" evidence="6">
    <location>
        <begin position="279"/>
        <end position="299"/>
    </location>
</feature>
<keyword evidence="2" id="KW-0813">Transport</keyword>
<feature type="transmembrane region" description="Helical" evidence="6">
    <location>
        <begin position="95"/>
        <end position="112"/>
    </location>
</feature>
<feature type="transmembrane region" description="Helical" evidence="6">
    <location>
        <begin position="124"/>
        <end position="145"/>
    </location>
</feature>
<feature type="transmembrane region" description="Helical" evidence="6">
    <location>
        <begin position="227"/>
        <end position="248"/>
    </location>
</feature>
<dbReference type="AlphaFoldDB" id="A0A368EK47"/>
<reference evidence="8 9" key="1">
    <citation type="journal article" date="2018" name="Microbiome">
        <title>Fine metagenomic profile of the Mediterranean stratified and mixed water columns revealed by assembly and recruitment.</title>
        <authorList>
            <person name="Haro-Moreno J.M."/>
            <person name="Lopez-Perez M."/>
            <person name="De La Torre J.R."/>
            <person name="Picazo A."/>
            <person name="Camacho A."/>
            <person name="Rodriguez-Valera F."/>
        </authorList>
    </citation>
    <scope>NUCLEOTIDE SEQUENCE [LARGE SCALE GENOMIC DNA]</scope>
    <source>
        <strain evidence="8">MED-G50</strain>
    </source>
</reference>
<dbReference type="EMBL" id="QOQK01000010">
    <property type="protein sequence ID" value="RCL84630.1"/>
    <property type="molecule type" value="Genomic_DNA"/>
</dbReference>
<dbReference type="InterPro" id="IPR036259">
    <property type="entry name" value="MFS_trans_sf"/>
</dbReference>
<keyword evidence="5 6" id="KW-0472">Membrane</keyword>
<feature type="transmembrane region" description="Helical" evidence="6">
    <location>
        <begin position="380"/>
        <end position="400"/>
    </location>
</feature>
<dbReference type="PROSITE" id="PS50850">
    <property type="entry name" value="MFS"/>
    <property type="match status" value="1"/>
</dbReference>
<evidence type="ECO:0000256" key="5">
    <source>
        <dbReference type="ARBA" id="ARBA00023136"/>
    </source>
</evidence>
<evidence type="ECO:0000256" key="3">
    <source>
        <dbReference type="ARBA" id="ARBA00022692"/>
    </source>
</evidence>
<comment type="caution">
    <text evidence="8">The sequence shown here is derived from an EMBL/GenBank/DDBJ whole genome shotgun (WGS) entry which is preliminary data.</text>
</comment>
<evidence type="ECO:0000313" key="8">
    <source>
        <dbReference type="EMBL" id="RCL84630.1"/>
    </source>
</evidence>
<dbReference type="GO" id="GO:0016020">
    <property type="term" value="C:membrane"/>
    <property type="evidence" value="ECO:0007669"/>
    <property type="project" value="UniProtKB-SubCell"/>
</dbReference>
<dbReference type="GO" id="GO:0022857">
    <property type="term" value="F:transmembrane transporter activity"/>
    <property type="evidence" value="ECO:0007669"/>
    <property type="project" value="InterPro"/>
</dbReference>
<evidence type="ECO:0000256" key="1">
    <source>
        <dbReference type="ARBA" id="ARBA00004141"/>
    </source>
</evidence>
<feature type="transmembrane region" description="Helical" evidence="6">
    <location>
        <begin position="319"/>
        <end position="338"/>
    </location>
</feature>
<protein>
    <submittedName>
        <fullName evidence="8">MFS transporter</fullName>
    </submittedName>
</protein>
<evidence type="ECO:0000256" key="2">
    <source>
        <dbReference type="ARBA" id="ARBA00022448"/>
    </source>
</evidence>
<feature type="transmembrane region" description="Helical" evidence="6">
    <location>
        <begin position="350"/>
        <end position="368"/>
    </location>
</feature>
<comment type="subcellular location">
    <subcellularLocation>
        <location evidence="1">Membrane</location>
        <topology evidence="1">Multi-pass membrane protein</topology>
    </subcellularLocation>
</comment>
<feature type="transmembrane region" description="Helical" evidence="6">
    <location>
        <begin position="412"/>
        <end position="434"/>
    </location>
</feature>
<dbReference type="PANTHER" id="PTHR23505:SF79">
    <property type="entry name" value="PROTEIN SPINSTER"/>
    <property type="match status" value="1"/>
</dbReference>
<keyword evidence="4 6" id="KW-1133">Transmembrane helix</keyword>
<dbReference type="InterPro" id="IPR044770">
    <property type="entry name" value="MFS_spinster-like"/>
</dbReference>
<dbReference type="Pfam" id="PF07690">
    <property type="entry name" value="MFS_1"/>
    <property type="match status" value="1"/>
</dbReference>
<evidence type="ECO:0000259" key="7">
    <source>
        <dbReference type="PROSITE" id="PS50850"/>
    </source>
</evidence>
<proteinExistence type="predicted"/>
<feature type="transmembrane region" description="Helical" evidence="6">
    <location>
        <begin position="54"/>
        <end position="72"/>
    </location>
</feature>
<organism evidence="8 9">
    <name type="scientific">PS1 clade bacterium</name>
    <dbReference type="NCBI Taxonomy" id="2175152"/>
    <lineage>
        <taxon>Bacteria</taxon>
        <taxon>Pseudomonadati</taxon>
        <taxon>Pseudomonadota</taxon>
        <taxon>Alphaproteobacteria</taxon>
        <taxon>PS1 clade</taxon>
    </lineage>
</organism>
<dbReference type="InterPro" id="IPR011701">
    <property type="entry name" value="MFS"/>
</dbReference>
<dbReference type="PANTHER" id="PTHR23505">
    <property type="entry name" value="SPINSTER"/>
    <property type="match status" value="1"/>
</dbReference>
<evidence type="ECO:0000256" key="6">
    <source>
        <dbReference type="SAM" id="Phobius"/>
    </source>
</evidence>
<name>A0A368EK47_9PROT</name>
<dbReference type="InterPro" id="IPR020846">
    <property type="entry name" value="MFS_dom"/>
</dbReference>
<feature type="transmembrane region" description="Helical" evidence="6">
    <location>
        <begin position="446"/>
        <end position="466"/>
    </location>
</feature>
<sequence>MRLSSIKKLCLVITKFVLNETCKLQHFIGAWVSFWIMKVFNMSSEAENQSSSSFYTWSILILFTLTYTFSFVDRQVINLLVEPIKDDMNLSDVQISYLQGLIFVIPYVLLSIPIGRLVDVFSRIYVIIGGILVWSFATIAAGLSGNYTQLAFARGFVGAGEAALTPAVWSMFPDIFNKNQLALAMSIFSMAPYLGAGIALIAGAQVIEISKSSPPLEIPVFGILQPWQVTLIICGAPGIIFALIYAFMKEPKRTASAYETDDAMPLSEALSFMKKNWKVYLAFLGGSPFMIILLYSIQAWSPTLLIRVHEWDISDAGRIYGLVALVTGSLGVLSSPIVARLMQNFNIKGYPLLMLMMSTTLTAMFLFIAGQQSDGMNCLIFLALASFFVTIPLPQLAVTLQTISPNKMRGMVAGIFVVTGNVMGMGLGPTFVAFFTENIFQDPMSVGLSMGLLGLFSAPIAMIIYINGYKDLIAITAKQS</sequence>
<evidence type="ECO:0000313" key="9">
    <source>
        <dbReference type="Proteomes" id="UP000252289"/>
    </source>
</evidence>
<feature type="transmembrane region" description="Helical" evidence="6">
    <location>
        <begin position="181"/>
        <end position="207"/>
    </location>
</feature>
<accession>A0A368EK47</accession>
<dbReference type="Proteomes" id="UP000252289">
    <property type="component" value="Unassembled WGS sequence"/>
</dbReference>
<dbReference type="Gene3D" id="1.20.1250.20">
    <property type="entry name" value="MFS general substrate transporter like domains"/>
    <property type="match status" value="2"/>
</dbReference>
<dbReference type="CDD" id="cd17328">
    <property type="entry name" value="MFS_spinster_like"/>
    <property type="match status" value="1"/>
</dbReference>
<evidence type="ECO:0000256" key="4">
    <source>
        <dbReference type="ARBA" id="ARBA00022989"/>
    </source>
</evidence>
<gene>
    <name evidence="8" type="ORF">DBW64_02990</name>
</gene>